<dbReference type="Pfam" id="PF00155">
    <property type="entry name" value="Aminotran_1_2"/>
    <property type="match status" value="1"/>
</dbReference>
<dbReference type="PANTHER" id="PTHR13693:SF77">
    <property type="entry name" value="8-AMINO-7-OXONONANOATE SYNTHASE"/>
    <property type="match status" value="1"/>
</dbReference>
<dbReference type="InterPro" id="IPR015424">
    <property type="entry name" value="PyrdxlP-dep_Trfase"/>
</dbReference>
<dbReference type="InterPro" id="IPR015422">
    <property type="entry name" value="PyrdxlP-dep_Trfase_small"/>
</dbReference>
<evidence type="ECO:0000256" key="4">
    <source>
        <dbReference type="ARBA" id="ARBA00022898"/>
    </source>
</evidence>
<evidence type="ECO:0000256" key="1">
    <source>
        <dbReference type="ARBA" id="ARBA00001933"/>
    </source>
</evidence>
<dbReference type="InterPro" id="IPR050087">
    <property type="entry name" value="AON_synthase_class-II"/>
</dbReference>
<dbReference type="InterPro" id="IPR015421">
    <property type="entry name" value="PyrdxlP-dep_Trfase_major"/>
</dbReference>
<sequence>MDFLADFIKAQKIKGPQMKDAPTFYRNLEEALDLRRSDHGMFTNGLKSPWKSGKAVDFCSNDLLSLGKTGLLRKEFLNELGRNPDFPIYAGGSRLVDGNYDYIEQVEQEIAAFHGAEMSLIVGSGFEANNAIYSAIPRPGDAIVYDELVHASVHDGMTHSLALTKVAFRHNDVDALRDALVELVDSQPLIKDGSRTVLISVESVYSMDGDVCPLREMLEISREVCPKKNFAFIVDEAHATGIIGPKGVGLVSLLGLEKEIAIRLHTYGKALASTGGNTSQFIFRFCIWASMLILCVYKAAILSNGTVRTALLNFARSVIYTTGPSFPSVACIRAAYNLMRNGETTKLQNSIQHLVKHFFETITSNPVWEKASEMGILSIPLVDDWEGREFQTHIAPLWTRQRYNWWLVFHLQLAGIAAVPIDYPTVPKGQSRIRIMVHSANTEAEVELLASTICEWAQEMIGIEESGEVKGKTPKAAQKIYALMAAASA</sequence>
<comment type="cofactor">
    <cofactor evidence="1">
        <name>pyridoxal 5'-phosphate</name>
        <dbReference type="ChEBI" id="CHEBI:597326"/>
    </cofactor>
</comment>
<name>A0A0A1UP16_9HYPO</name>
<evidence type="ECO:0000313" key="6">
    <source>
        <dbReference type="EMBL" id="EXU97191.1"/>
    </source>
</evidence>
<dbReference type="Gene3D" id="3.40.640.10">
    <property type="entry name" value="Type I PLP-dependent aspartate aminotransferase-like (Major domain)"/>
    <property type="match status" value="1"/>
</dbReference>
<comment type="similarity">
    <text evidence="2">Belongs to the class-II pyridoxal-phosphate-dependent aminotransferase family. BioF subfamily.</text>
</comment>
<dbReference type="AlphaFoldDB" id="A0A0A1UP16"/>
<keyword evidence="6" id="KW-0012">Acyltransferase</keyword>
<evidence type="ECO:0000256" key="2">
    <source>
        <dbReference type="ARBA" id="ARBA00010008"/>
    </source>
</evidence>
<dbReference type="GO" id="GO:0030170">
    <property type="term" value="F:pyridoxal phosphate binding"/>
    <property type="evidence" value="ECO:0007669"/>
    <property type="project" value="InterPro"/>
</dbReference>
<dbReference type="Proteomes" id="UP000030151">
    <property type="component" value="Unassembled WGS sequence"/>
</dbReference>
<dbReference type="EMBL" id="JELW01000039">
    <property type="protein sequence ID" value="EXU97191.1"/>
    <property type="molecule type" value="Genomic_DNA"/>
</dbReference>
<evidence type="ECO:0000256" key="3">
    <source>
        <dbReference type="ARBA" id="ARBA00022679"/>
    </source>
</evidence>
<dbReference type="SUPFAM" id="SSF53383">
    <property type="entry name" value="PLP-dependent transferases"/>
    <property type="match status" value="1"/>
</dbReference>
<protein>
    <submittedName>
        <fullName evidence="6">Pyridoxal phosphate-dependent acyltransferase</fullName>
    </submittedName>
</protein>
<feature type="domain" description="Aminotransferase class I/classII large" evidence="5">
    <location>
        <begin position="56"/>
        <end position="453"/>
    </location>
</feature>
<evidence type="ECO:0000259" key="5">
    <source>
        <dbReference type="Pfam" id="PF00155"/>
    </source>
</evidence>
<proteinExistence type="inferred from homology"/>
<keyword evidence="3 6" id="KW-0808">Transferase</keyword>
<gene>
    <name evidence="6" type="ORF">X797_009642</name>
</gene>
<dbReference type="PANTHER" id="PTHR13693">
    <property type="entry name" value="CLASS II AMINOTRANSFERASE/8-AMINO-7-OXONONANOATE SYNTHASE"/>
    <property type="match status" value="1"/>
</dbReference>
<dbReference type="GO" id="GO:0009102">
    <property type="term" value="P:biotin biosynthetic process"/>
    <property type="evidence" value="ECO:0007669"/>
    <property type="project" value="TreeGrafter"/>
</dbReference>
<evidence type="ECO:0000313" key="7">
    <source>
        <dbReference type="Proteomes" id="UP000030151"/>
    </source>
</evidence>
<reference evidence="6 7" key="1">
    <citation type="submission" date="2014-02" db="EMBL/GenBank/DDBJ databases">
        <title>The genome sequence of the entomopathogenic fungus Metarhizium robertsii ARSEF 2575.</title>
        <authorList>
            <person name="Giuliano Garisto Donzelli B."/>
            <person name="Roe B.A."/>
            <person name="Macmil S.L."/>
            <person name="Krasnoff S.B."/>
            <person name="Gibson D.M."/>
        </authorList>
    </citation>
    <scope>NUCLEOTIDE SEQUENCE [LARGE SCALE GENOMIC DNA]</scope>
    <source>
        <strain evidence="6 7">ARSEF 2575</strain>
    </source>
</reference>
<dbReference type="InterPro" id="IPR004839">
    <property type="entry name" value="Aminotransferase_I/II_large"/>
</dbReference>
<dbReference type="OrthoDB" id="2382073at2759"/>
<accession>A0A0A1UP16</accession>
<comment type="caution">
    <text evidence="6">The sequence shown here is derived from an EMBL/GenBank/DDBJ whole genome shotgun (WGS) entry which is preliminary data.</text>
</comment>
<dbReference type="GO" id="GO:0016746">
    <property type="term" value="F:acyltransferase activity"/>
    <property type="evidence" value="ECO:0007669"/>
    <property type="project" value="UniProtKB-KW"/>
</dbReference>
<dbReference type="eggNOG" id="KOG1359">
    <property type="taxonomic scope" value="Eukaryota"/>
</dbReference>
<dbReference type="HOGENOM" id="CLU_015846_3_0_1"/>
<keyword evidence="4" id="KW-0663">Pyridoxal phosphate</keyword>
<dbReference type="Gene3D" id="3.90.1150.10">
    <property type="entry name" value="Aspartate Aminotransferase, domain 1"/>
    <property type="match status" value="1"/>
</dbReference>
<organism evidence="6 7">
    <name type="scientific">Metarhizium robertsii</name>
    <dbReference type="NCBI Taxonomy" id="568076"/>
    <lineage>
        <taxon>Eukaryota</taxon>
        <taxon>Fungi</taxon>
        <taxon>Dikarya</taxon>
        <taxon>Ascomycota</taxon>
        <taxon>Pezizomycotina</taxon>
        <taxon>Sordariomycetes</taxon>
        <taxon>Hypocreomycetidae</taxon>
        <taxon>Hypocreales</taxon>
        <taxon>Clavicipitaceae</taxon>
        <taxon>Metarhizium</taxon>
    </lineage>
</organism>